<dbReference type="Proteomes" id="UP000805193">
    <property type="component" value="Unassembled WGS sequence"/>
</dbReference>
<evidence type="ECO:0000313" key="2">
    <source>
        <dbReference type="Proteomes" id="UP000805193"/>
    </source>
</evidence>
<reference evidence="1 2" key="1">
    <citation type="journal article" date="2020" name="Cell">
        <title>Large-Scale Comparative Analyses of Tick Genomes Elucidate Their Genetic Diversity and Vector Capacities.</title>
        <authorList>
            <consortium name="Tick Genome and Microbiome Consortium (TIGMIC)"/>
            <person name="Jia N."/>
            <person name="Wang J."/>
            <person name="Shi W."/>
            <person name="Du L."/>
            <person name="Sun Y."/>
            <person name="Zhan W."/>
            <person name="Jiang J.F."/>
            <person name="Wang Q."/>
            <person name="Zhang B."/>
            <person name="Ji P."/>
            <person name="Bell-Sakyi L."/>
            <person name="Cui X.M."/>
            <person name="Yuan T.T."/>
            <person name="Jiang B.G."/>
            <person name="Yang W.F."/>
            <person name="Lam T.T."/>
            <person name="Chang Q.C."/>
            <person name="Ding S.J."/>
            <person name="Wang X.J."/>
            <person name="Zhu J.G."/>
            <person name="Ruan X.D."/>
            <person name="Zhao L."/>
            <person name="Wei J.T."/>
            <person name="Ye R.Z."/>
            <person name="Que T.C."/>
            <person name="Du C.H."/>
            <person name="Zhou Y.H."/>
            <person name="Cheng J.X."/>
            <person name="Dai P.F."/>
            <person name="Guo W.B."/>
            <person name="Han X.H."/>
            <person name="Huang E.J."/>
            <person name="Li L.F."/>
            <person name="Wei W."/>
            <person name="Gao Y.C."/>
            <person name="Liu J.Z."/>
            <person name="Shao H.Z."/>
            <person name="Wang X."/>
            <person name="Wang C.C."/>
            <person name="Yang T.C."/>
            <person name="Huo Q.B."/>
            <person name="Li W."/>
            <person name="Chen H.Y."/>
            <person name="Chen S.E."/>
            <person name="Zhou L.G."/>
            <person name="Ni X.B."/>
            <person name="Tian J.H."/>
            <person name="Sheng Y."/>
            <person name="Liu T."/>
            <person name="Pan Y.S."/>
            <person name="Xia L.Y."/>
            <person name="Li J."/>
            <person name="Zhao F."/>
            <person name="Cao W.C."/>
        </authorList>
    </citation>
    <scope>NUCLEOTIDE SEQUENCE [LARGE SCALE GENOMIC DNA]</scope>
    <source>
        <strain evidence="1">Iper-2018</strain>
    </source>
</reference>
<gene>
    <name evidence="1" type="ORF">HPB47_006260</name>
</gene>
<name>A0AC60PAW7_IXOPE</name>
<comment type="caution">
    <text evidence="1">The sequence shown here is derived from an EMBL/GenBank/DDBJ whole genome shotgun (WGS) entry which is preliminary data.</text>
</comment>
<protein>
    <submittedName>
        <fullName evidence="1">Uncharacterized protein</fullName>
    </submittedName>
</protein>
<dbReference type="EMBL" id="JABSTQ010010935">
    <property type="protein sequence ID" value="KAG0416626.1"/>
    <property type="molecule type" value="Genomic_DNA"/>
</dbReference>
<organism evidence="1 2">
    <name type="scientific">Ixodes persulcatus</name>
    <name type="common">Taiga tick</name>
    <dbReference type="NCBI Taxonomy" id="34615"/>
    <lineage>
        <taxon>Eukaryota</taxon>
        <taxon>Metazoa</taxon>
        <taxon>Ecdysozoa</taxon>
        <taxon>Arthropoda</taxon>
        <taxon>Chelicerata</taxon>
        <taxon>Arachnida</taxon>
        <taxon>Acari</taxon>
        <taxon>Parasitiformes</taxon>
        <taxon>Ixodida</taxon>
        <taxon>Ixodoidea</taxon>
        <taxon>Ixodidae</taxon>
        <taxon>Ixodinae</taxon>
        <taxon>Ixodes</taxon>
    </lineage>
</organism>
<keyword evidence="2" id="KW-1185">Reference proteome</keyword>
<accession>A0AC60PAW7</accession>
<evidence type="ECO:0000313" key="1">
    <source>
        <dbReference type="EMBL" id="KAG0416626.1"/>
    </source>
</evidence>
<proteinExistence type="predicted"/>
<sequence length="332" mass="36258">MELDEYESLPTGSAVTHMAAGAAAGIMEHCVMYPLDSVKTRMQSLRPSPGARYRSIADAFYKMVRHEGVMRPLRGMSAVVIGAGPAHALYFSCYEKLKRTISGTEHGTNSPISQGLAGCLATVMHDGIMNPAEVVKQRMQMYNSQFKRCTECFLHIWRQEGGHAFYRSFTTQLSMNIPFQCVHFVTYEFMQVLTNEERVYNPVAHMVSGGIAGAFAAAVTTPLDVCKTLLNTQESSLLRTSHQPQISGLVNAAATIYSCCGFKGYFRGLSARVLFQMPATAISWSVYEFFKASLNRRNSGESELGPATGVNTAVAGVSTARPSVQTAATSER</sequence>